<gene>
    <name evidence="1" type="ORF">ACFPYN_01635</name>
</gene>
<evidence type="ECO:0000313" key="1">
    <source>
        <dbReference type="EMBL" id="MFC6038143.1"/>
    </source>
</evidence>
<name>A0ABW1L1V1_9BACL</name>
<keyword evidence="2" id="KW-1185">Reference proteome</keyword>
<organism evidence="1 2">
    <name type="scientific">Paenisporosarcina macmurdoensis</name>
    <dbReference type="NCBI Taxonomy" id="212659"/>
    <lineage>
        <taxon>Bacteria</taxon>
        <taxon>Bacillati</taxon>
        <taxon>Bacillota</taxon>
        <taxon>Bacilli</taxon>
        <taxon>Bacillales</taxon>
        <taxon>Caryophanaceae</taxon>
        <taxon>Paenisporosarcina</taxon>
    </lineage>
</organism>
<sequence length="57" mass="6696">MTESILEELEITREKMIQSALEKGFGNVNTIQLSEKVDQLLNAYHRKNYPKNPTYHM</sequence>
<accession>A0ABW1L1V1</accession>
<evidence type="ECO:0000313" key="2">
    <source>
        <dbReference type="Proteomes" id="UP001596170"/>
    </source>
</evidence>
<dbReference type="EMBL" id="JBHSRI010000002">
    <property type="protein sequence ID" value="MFC6038143.1"/>
    <property type="molecule type" value="Genomic_DNA"/>
</dbReference>
<dbReference type="Pfam" id="PF09388">
    <property type="entry name" value="SpoOE-like"/>
    <property type="match status" value="1"/>
</dbReference>
<dbReference type="InterPro" id="IPR036638">
    <property type="entry name" value="HLH_DNA-bd_sf"/>
</dbReference>
<comment type="caution">
    <text evidence="1">The sequence shown here is derived from an EMBL/GenBank/DDBJ whole genome shotgun (WGS) entry which is preliminary data.</text>
</comment>
<protein>
    <submittedName>
        <fullName evidence="1">Spo0E family sporulation regulatory protein-aspartic acid phosphatase</fullName>
    </submittedName>
</protein>
<dbReference type="InterPro" id="IPR018540">
    <property type="entry name" value="Spo0E-like"/>
</dbReference>
<proteinExistence type="predicted"/>
<dbReference type="InterPro" id="IPR037208">
    <property type="entry name" value="Spo0E-like_sf"/>
</dbReference>
<dbReference type="Proteomes" id="UP001596170">
    <property type="component" value="Unassembled WGS sequence"/>
</dbReference>
<dbReference type="RefSeq" id="WP_377732146.1">
    <property type="nucleotide sequence ID" value="NZ_JBHSRI010000002.1"/>
</dbReference>
<dbReference type="Gene3D" id="4.10.280.10">
    <property type="entry name" value="Helix-loop-helix DNA-binding domain"/>
    <property type="match status" value="1"/>
</dbReference>
<dbReference type="SUPFAM" id="SSF140500">
    <property type="entry name" value="BAS1536-like"/>
    <property type="match status" value="1"/>
</dbReference>
<reference evidence="2" key="1">
    <citation type="journal article" date="2019" name="Int. J. Syst. Evol. Microbiol.">
        <title>The Global Catalogue of Microorganisms (GCM) 10K type strain sequencing project: providing services to taxonomists for standard genome sequencing and annotation.</title>
        <authorList>
            <consortium name="The Broad Institute Genomics Platform"/>
            <consortium name="The Broad Institute Genome Sequencing Center for Infectious Disease"/>
            <person name="Wu L."/>
            <person name="Ma J."/>
        </authorList>
    </citation>
    <scope>NUCLEOTIDE SEQUENCE [LARGE SCALE GENOMIC DNA]</scope>
    <source>
        <strain evidence="2">CCUG 54527</strain>
    </source>
</reference>